<feature type="transmembrane region" description="Helical" evidence="1">
    <location>
        <begin position="7"/>
        <end position="25"/>
    </location>
</feature>
<name>A0A074VB51_9NEIS</name>
<protein>
    <submittedName>
        <fullName evidence="2">Putative membrane protein</fullName>
    </submittedName>
</protein>
<keyword evidence="1" id="KW-1133">Transmembrane helix</keyword>
<comment type="caution">
    <text evidence="2">The sequence shown here is derived from an EMBL/GenBank/DDBJ whole genome shotgun (WGS) entry which is preliminary data.</text>
</comment>
<proteinExistence type="predicted"/>
<dbReference type="AlphaFoldDB" id="A0A074VB51"/>
<evidence type="ECO:0000313" key="2">
    <source>
        <dbReference type="EMBL" id="KEQ01102.1"/>
    </source>
</evidence>
<feature type="transmembrane region" description="Helical" evidence="1">
    <location>
        <begin position="129"/>
        <end position="147"/>
    </location>
</feature>
<evidence type="ECO:0000256" key="1">
    <source>
        <dbReference type="SAM" id="Phobius"/>
    </source>
</evidence>
<feature type="transmembrane region" description="Helical" evidence="1">
    <location>
        <begin position="153"/>
        <end position="175"/>
    </location>
</feature>
<gene>
    <name evidence="2" type="ORF">SASC598J21_010990</name>
</gene>
<feature type="transmembrane region" description="Helical" evidence="1">
    <location>
        <begin position="56"/>
        <end position="73"/>
    </location>
</feature>
<keyword evidence="1" id="KW-0472">Membrane</keyword>
<keyword evidence="1" id="KW-0812">Transmembrane</keyword>
<feature type="transmembrane region" description="Helical" evidence="1">
    <location>
        <begin position="79"/>
        <end position="99"/>
    </location>
</feature>
<reference evidence="2 3" key="1">
    <citation type="journal article" date="2014" name="PLoS Genet.">
        <title>Hidden diversity in honey bee gut symbionts detected by single-cell genomics.</title>
        <authorList>
            <person name="Engel P."/>
            <person name="Stepanauskas R."/>
            <person name="Moran N."/>
        </authorList>
    </citation>
    <scope>NUCLEOTIDE SEQUENCE [LARGE SCALE GENOMIC DNA]</scope>
    <source>
        <strain evidence="2 3">SCGC AB-598-J21</strain>
    </source>
</reference>
<evidence type="ECO:0000313" key="3">
    <source>
        <dbReference type="Proteomes" id="UP000027644"/>
    </source>
</evidence>
<accession>A0A074VB51</accession>
<feature type="transmembrane region" description="Helical" evidence="1">
    <location>
        <begin position="31"/>
        <end position="49"/>
    </location>
</feature>
<dbReference type="EMBL" id="AVQL01000436">
    <property type="protein sequence ID" value="KEQ01102.1"/>
    <property type="molecule type" value="Genomic_DNA"/>
</dbReference>
<dbReference type="Proteomes" id="UP000027644">
    <property type="component" value="Unassembled WGS sequence"/>
</dbReference>
<sequence length="182" mass="21014">MPKLYPVINTVLVLVSILYPFIWYFGQKYTGVIPVAVLMALIWLLRAIFNRQPLQKLLSCAVMLLFIVLAWLHSAKAMYWYPVMVSALLLLVFGASLYSRQSLIERLARLQRPDLPASGVRYTRRITQIWCGFFCVNIIITAGLITGEYWHAWTVYTGLISYLLMGILFGGEFLYRRLILKI</sequence>
<organism evidence="2 3">
    <name type="scientific">Snodgrassella alvi SCGC AB-598-J21</name>
    <dbReference type="NCBI Taxonomy" id="1385367"/>
    <lineage>
        <taxon>Bacteria</taxon>
        <taxon>Pseudomonadati</taxon>
        <taxon>Pseudomonadota</taxon>
        <taxon>Betaproteobacteria</taxon>
        <taxon>Neisseriales</taxon>
        <taxon>Neisseriaceae</taxon>
        <taxon>Snodgrassella</taxon>
    </lineage>
</organism>